<dbReference type="EMBL" id="CAIIXF020000005">
    <property type="protein sequence ID" value="CAH1783487.1"/>
    <property type="molecule type" value="Genomic_DNA"/>
</dbReference>
<protein>
    <submittedName>
        <fullName evidence="2">Uncharacterized protein</fullName>
    </submittedName>
</protein>
<gene>
    <name evidence="2" type="ORF">OFUS_LOCUS9827</name>
</gene>
<dbReference type="AlphaFoldDB" id="A0A8S4NTL7"/>
<organism evidence="2 3">
    <name type="scientific">Owenia fusiformis</name>
    <name type="common">Polychaete worm</name>
    <dbReference type="NCBI Taxonomy" id="6347"/>
    <lineage>
        <taxon>Eukaryota</taxon>
        <taxon>Metazoa</taxon>
        <taxon>Spiralia</taxon>
        <taxon>Lophotrochozoa</taxon>
        <taxon>Annelida</taxon>
        <taxon>Polychaeta</taxon>
        <taxon>Sedentaria</taxon>
        <taxon>Canalipalpata</taxon>
        <taxon>Sabellida</taxon>
        <taxon>Oweniida</taxon>
        <taxon>Oweniidae</taxon>
        <taxon>Owenia</taxon>
    </lineage>
</organism>
<evidence type="ECO:0000313" key="3">
    <source>
        <dbReference type="Proteomes" id="UP000749559"/>
    </source>
</evidence>
<name>A0A8S4NTL7_OWEFU</name>
<dbReference type="InterPro" id="IPR029021">
    <property type="entry name" value="Prot-tyrosine_phosphatase-like"/>
</dbReference>
<dbReference type="Gene3D" id="3.90.190.10">
    <property type="entry name" value="Protein tyrosine phosphatase superfamily"/>
    <property type="match status" value="1"/>
</dbReference>
<sequence length="253" mass="28450">MNSTILVLLVSCVIISVDAAFQPNPQRKTWWAKQITDDFYITGRLSARQIKYAHEDGFKSILSVVNFTEPKTNGLEEFPTTADCQEIAKNAGIRYEVVVPPSGNWKQDLEFVGQFTVLADSLPKPILVHCEITIAAMFALMNYFANKYRNDTSFSPKVDAKSFFEIGSLHGMNFNDTEMKETISMVTGEKIIGSVAVPGIPMGWEWSWNWQIKPVYKDIFIAGQIYSTSLSTLNNTGFKSLINNRRGVAFGRH</sequence>
<keyword evidence="1" id="KW-0732">Signal</keyword>
<dbReference type="OrthoDB" id="6123911at2759"/>
<dbReference type="SUPFAM" id="SSF52799">
    <property type="entry name" value="(Phosphotyrosine protein) phosphatases II"/>
    <property type="match status" value="1"/>
</dbReference>
<comment type="caution">
    <text evidence="2">The sequence shown here is derived from an EMBL/GenBank/DDBJ whole genome shotgun (WGS) entry which is preliminary data.</text>
</comment>
<evidence type="ECO:0000256" key="1">
    <source>
        <dbReference type="SAM" id="SignalP"/>
    </source>
</evidence>
<feature type="signal peptide" evidence="1">
    <location>
        <begin position="1"/>
        <end position="19"/>
    </location>
</feature>
<dbReference type="Proteomes" id="UP000749559">
    <property type="component" value="Unassembled WGS sequence"/>
</dbReference>
<keyword evidence="3" id="KW-1185">Reference proteome</keyword>
<feature type="chain" id="PRO_5035752594" evidence="1">
    <location>
        <begin position="20"/>
        <end position="253"/>
    </location>
</feature>
<proteinExistence type="predicted"/>
<feature type="non-terminal residue" evidence="2">
    <location>
        <position position="253"/>
    </location>
</feature>
<evidence type="ECO:0000313" key="2">
    <source>
        <dbReference type="EMBL" id="CAH1783487.1"/>
    </source>
</evidence>
<reference evidence="2" key="1">
    <citation type="submission" date="2022-03" db="EMBL/GenBank/DDBJ databases">
        <authorList>
            <person name="Martin C."/>
        </authorList>
    </citation>
    <scope>NUCLEOTIDE SEQUENCE</scope>
</reference>
<accession>A0A8S4NTL7</accession>